<name>A0A518EQ31_9BACT</name>
<evidence type="ECO:0000313" key="3">
    <source>
        <dbReference type="EMBL" id="QDV06204.1"/>
    </source>
</evidence>
<dbReference type="AlphaFoldDB" id="A0A518EQ31"/>
<dbReference type="RefSeq" id="WP_145196181.1">
    <property type="nucleotide sequence ID" value="NZ_CP036434.1"/>
</dbReference>
<dbReference type="PANTHER" id="PTHR44103:SF1">
    <property type="entry name" value="PROPROTEIN CONVERTASE P"/>
    <property type="match status" value="1"/>
</dbReference>
<keyword evidence="4" id="KW-1185">Reference proteome</keyword>
<evidence type="ECO:0000256" key="2">
    <source>
        <dbReference type="SAM" id="SignalP"/>
    </source>
</evidence>
<dbReference type="EMBL" id="CP036434">
    <property type="protein sequence ID" value="QDV06204.1"/>
    <property type="molecule type" value="Genomic_DNA"/>
</dbReference>
<reference evidence="3 4" key="1">
    <citation type="submission" date="2019-02" db="EMBL/GenBank/DDBJ databases">
        <title>Deep-cultivation of Planctomycetes and their phenomic and genomic characterization uncovers novel biology.</title>
        <authorList>
            <person name="Wiegand S."/>
            <person name="Jogler M."/>
            <person name="Boedeker C."/>
            <person name="Pinto D."/>
            <person name="Vollmers J."/>
            <person name="Rivas-Marin E."/>
            <person name="Kohn T."/>
            <person name="Peeters S.H."/>
            <person name="Heuer A."/>
            <person name="Rast P."/>
            <person name="Oberbeckmann S."/>
            <person name="Bunk B."/>
            <person name="Jeske O."/>
            <person name="Meyerdierks A."/>
            <person name="Storesund J.E."/>
            <person name="Kallscheuer N."/>
            <person name="Luecker S."/>
            <person name="Lage O.M."/>
            <person name="Pohl T."/>
            <person name="Merkel B.J."/>
            <person name="Hornburger P."/>
            <person name="Mueller R.-W."/>
            <person name="Bruemmer F."/>
            <person name="Labrenz M."/>
            <person name="Spormann A.M."/>
            <person name="Op den Camp H."/>
            <person name="Overmann J."/>
            <person name="Amann R."/>
            <person name="Jetten M.S.M."/>
            <person name="Mascher T."/>
            <person name="Medema M.H."/>
            <person name="Devos D.P."/>
            <person name="Kaster A.-K."/>
            <person name="Ovreas L."/>
            <person name="Rohde M."/>
            <person name="Galperin M.Y."/>
            <person name="Jogler C."/>
        </authorList>
    </citation>
    <scope>NUCLEOTIDE SEQUENCE [LARGE SCALE GENOMIC DNA]</scope>
    <source>
        <strain evidence="3 4">Poly30</strain>
    </source>
</reference>
<protein>
    <recommendedName>
        <fullName evidence="5">FG-GAP repeat protein</fullName>
    </recommendedName>
</protein>
<sequence precursor="true">MTYCHTADPIARDERSKRLLPFLIAASAFSVISSSALAAGERGESSPAAGQLLQLRCEAAEEATGVIGRTVAFHTDGDGRLDLIAKVSDELIWVTAPDPLQHSSTLGIAGVTAFAAFERVGTGIGALVVAHAGGVELVVRDLAQMRVFAPIRTPLGTSSWAHARSVVAADVDGDGDMDIFGLSADGTQLLQLEQSAPDVFVELAAVSLGAELDELRAIQWSAGQTALAAILRSALDSACVIGGDGTLYRAESFAGSIDDIAVVRDAHAAGVDGLAVLSGAAITFMRPSTPLESPVNVAPVAPTSISAADVDADGRVDVLLNSSTVDQVTALLGQDRSSTGGATFVAPNAATAISIPLEQTGASMAGQLANPVGADFDRDGDIDIFQLIESTRGACVQRNVAMDETTLTPVMTNFEYFNTPTGPLAFVYVDALVMGDGAAPNRLEITISTQPQGAAPEDEEQHCLHLLYEVGSSTSGTGDMVTLPLPVDLGDYSTLLIRGFREDAGTQAVESAGVEACYRLIRTYNSLQRGTDSGFDWIRTNGGPQGTPPPPPPKPIDPFA</sequence>
<evidence type="ECO:0000313" key="4">
    <source>
        <dbReference type="Proteomes" id="UP000320390"/>
    </source>
</evidence>
<gene>
    <name evidence="3" type="ORF">Poly30_17110</name>
</gene>
<proteinExistence type="predicted"/>
<organism evidence="3 4">
    <name type="scientific">Saltatorellus ferox</name>
    <dbReference type="NCBI Taxonomy" id="2528018"/>
    <lineage>
        <taxon>Bacteria</taxon>
        <taxon>Pseudomonadati</taxon>
        <taxon>Planctomycetota</taxon>
        <taxon>Planctomycetia</taxon>
        <taxon>Planctomycetia incertae sedis</taxon>
        <taxon>Saltatorellus</taxon>
    </lineage>
</organism>
<dbReference type="InterPro" id="IPR028994">
    <property type="entry name" value="Integrin_alpha_N"/>
</dbReference>
<feature type="region of interest" description="Disordered" evidence="1">
    <location>
        <begin position="532"/>
        <end position="560"/>
    </location>
</feature>
<feature type="compositionally biased region" description="Pro residues" evidence="1">
    <location>
        <begin position="546"/>
        <end position="560"/>
    </location>
</feature>
<feature type="signal peptide" evidence="2">
    <location>
        <begin position="1"/>
        <end position="38"/>
    </location>
</feature>
<evidence type="ECO:0000256" key="1">
    <source>
        <dbReference type="SAM" id="MobiDB-lite"/>
    </source>
</evidence>
<accession>A0A518EQ31</accession>
<dbReference type="Proteomes" id="UP000320390">
    <property type="component" value="Chromosome"/>
</dbReference>
<dbReference type="PANTHER" id="PTHR44103">
    <property type="entry name" value="PROPROTEIN CONVERTASE P"/>
    <property type="match status" value="1"/>
</dbReference>
<keyword evidence="2" id="KW-0732">Signal</keyword>
<evidence type="ECO:0008006" key="5">
    <source>
        <dbReference type="Google" id="ProtNLM"/>
    </source>
</evidence>
<feature type="chain" id="PRO_5022132005" description="FG-GAP repeat protein" evidence="2">
    <location>
        <begin position="39"/>
        <end position="560"/>
    </location>
</feature>
<dbReference type="SUPFAM" id="SSF69318">
    <property type="entry name" value="Integrin alpha N-terminal domain"/>
    <property type="match status" value="1"/>
</dbReference>